<dbReference type="InterPro" id="IPR028601">
    <property type="entry name" value="NUBP1/Nbp35"/>
</dbReference>
<evidence type="ECO:0000256" key="5">
    <source>
        <dbReference type="ARBA" id="ARBA00022840"/>
    </source>
</evidence>
<dbReference type="PANTHER" id="PTHR23264:SF35">
    <property type="entry name" value="CYTOSOLIC FE-S CLUSTER ASSEMBLY FACTOR NUBP1"/>
    <property type="match status" value="1"/>
</dbReference>
<dbReference type="EMBL" id="NIVC01000051">
    <property type="protein sequence ID" value="PAA92500.1"/>
    <property type="molecule type" value="Genomic_DNA"/>
</dbReference>
<name>A0A267H2H5_9PLAT</name>
<dbReference type="GO" id="GO:0051539">
    <property type="term" value="F:4 iron, 4 sulfur cluster binding"/>
    <property type="evidence" value="ECO:0007669"/>
    <property type="project" value="UniProtKB-KW"/>
</dbReference>
<accession>A0A267H2H5</accession>
<dbReference type="HAMAP" id="MF_02040">
    <property type="entry name" value="Mrp_NBP35"/>
    <property type="match status" value="1"/>
</dbReference>
<evidence type="ECO:0000256" key="7">
    <source>
        <dbReference type="ARBA" id="ARBA00023014"/>
    </source>
</evidence>
<protein>
    <recommendedName>
        <fullName evidence="11">Cytosolic Fe-S cluster assembly factor NUBP1 homolog</fullName>
    </recommendedName>
</protein>
<dbReference type="GO" id="GO:0016226">
    <property type="term" value="P:iron-sulfur cluster assembly"/>
    <property type="evidence" value="ECO:0007669"/>
    <property type="project" value="InterPro"/>
</dbReference>
<keyword evidence="6" id="KW-0408">Iron</keyword>
<feature type="region of interest" description="Disordered" evidence="8">
    <location>
        <begin position="10"/>
        <end position="29"/>
    </location>
</feature>
<dbReference type="GO" id="GO:0046872">
    <property type="term" value="F:metal ion binding"/>
    <property type="evidence" value="ECO:0007669"/>
    <property type="project" value="UniProtKB-KW"/>
</dbReference>
<sequence length="342" mass="35958">NRCTIKKIMSDNLTSADRPENAPAHCPGVSSESAGKAAPCAGCPNQGLCSSGAGRAGPDPDLDRIRDRLAGVRRKLLVLSGKGGVGKSTVSVCLARAFAAAAADDGQVETPVHQQPQLQVGLLDVDICGPSVPTMLGLLGETVHQSADGWSPVYADESLAVMSVAFLLASPDEAVVWRGPRKNGLIKQFLRDVDWGQLDYLLIDTPPGTSDEHLSIVQLLKSAGVDGAIIVTTPQEVSLLDARKEVNFCRRLGVPVLGVVENMSGYVCPNCTRKSDIFPATTGGAAAMCKEFGLPLLARVPIEPGLARALDQGQCPIDTMPDGSETMTAMRLLVDQLRTALP</sequence>
<gene>
    <name evidence="9" type="ORF">BOX15_Mlig010103g1</name>
</gene>
<dbReference type="Pfam" id="PF10609">
    <property type="entry name" value="ParA"/>
    <property type="match status" value="1"/>
</dbReference>
<evidence type="ECO:0000256" key="6">
    <source>
        <dbReference type="ARBA" id="ARBA00023004"/>
    </source>
</evidence>
<dbReference type="PROSITE" id="PS01215">
    <property type="entry name" value="MRP"/>
    <property type="match status" value="1"/>
</dbReference>
<dbReference type="InterPro" id="IPR027417">
    <property type="entry name" value="P-loop_NTPase"/>
</dbReference>
<evidence type="ECO:0000256" key="3">
    <source>
        <dbReference type="ARBA" id="ARBA00022723"/>
    </source>
</evidence>
<evidence type="ECO:0000256" key="8">
    <source>
        <dbReference type="SAM" id="MobiDB-lite"/>
    </source>
</evidence>
<comment type="caution">
    <text evidence="9">The sequence shown here is derived from an EMBL/GenBank/DDBJ whole genome shotgun (WGS) entry which is preliminary data.</text>
</comment>
<evidence type="ECO:0000313" key="9">
    <source>
        <dbReference type="EMBL" id="PAA92500.1"/>
    </source>
</evidence>
<keyword evidence="5" id="KW-0067">ATP-binding</keyword>
<evidence type="ECO:0000256" key="2">
    <source>
        <dbReference type="ARBA" id="ARBA00022490"/>
    </source>
</evidence>
<dbReference type="InterPro" id="IPR000808">
    <property type="entry name" value="Mrp-like_CS"/>
</dbReference>
<reference evidence="9 10" key="1">
    <citation type="submission" date="2017-06" db="EMBL/GenBank/DDBJ databases">
        <title>A platform for efficient transgenesis in Macrostomum lignano, a flatworm model organism for stem cell research.</title>
        <authorList>
            <person name="Berezikov E."/>
        </authorList>
    </citation>
    <scope>NUCLEOTIDE SEQUENCE [LARGE SCALE GENOMIC DNA]</scope>
    <source>
        <strain evidence="9">DV1</strain>
        <tissue evidence="9">Whole organism</tissue>
    </source>
</reference>
<feature type="non-terminal residue" evidence="9">
    <location>
        <position position="1"/>
    </location>
</feature>
<dbReference type="Gene3D" id="3.40.50.300">
    <property type="entry name" value="P-loop containing nucleotide triphosphate hydrolases"/>
    <property type="match status" value="1"/>
</dbReference>
<dbReference type="FunFam" id="3.40.50.300:FF:001119">
    <property type="entry name" value="Iron-sulfur cluster carrier protein"/>
    <property type="match status" value="1"/>
</dbReference>
<evidence type="ECO:0000313" key="10">
    <source>
        <dbReference type="Proteomes" id="UP000215902"/>
    </source>
</evidence>
<evidence type="ECO:0000256" key="1">
    <source>
        <dbReference type="ARBA" id="ARBA00022485"/>
    </source>
</evidence>
<keyword evidence="7" id="KW-0411">Iron-sulfur</keyword>
<keyword evidence="10" id="KW-1185">Reference proteome</keyword>
<dbReference type="InterPro" id="IPR019591">
    <property type="entry name" value="Mrp/NBP35_ATP-bd"/>
</dbReference>
<dbReference type="GO" id="GO:0005829">
    <property type="term" value="C:cytosol"/>
    <property type="evidence" value="ECO:0007669"/>
    <property type="project" value="TreeGrafter"/>
</dbReference>
<dbReference type="Proteomes" id="UP000215902">
    <property type="component" value="Unassembled WGS sequence"/>
</dbReference>
<dbReference type="STRING" id="282301.A0A267H2H5"/>
<dbReference type="AlphaFoldDB" id="A0A267H2H5"/>
<dbReference type="GO" id="GO:0005524">
    <property type="term" value="F:ATP binding"/>
    <property type="evidence" value="ECO:0007669"/>
    <property type="project" value="UniProtKB-KW"/>
</dbReference>
<dbReference type="GO" id="GO:0140663">
    <property type="term" value="F:ATP-dependent FeS chaperone activity"/>
    <property type="evidence" value="ECO:0007669"/>
    <property type="project" value="InterPro"/>
</dbReference>
<dbReference type="OrthoDB" id="1741334at2759"/>
<dbReference type="InterPro" id="IPR033756">
    <property type="entry name" value="YlxH/NBP35"/>
</dbReference>
<dbReference type="HAMAP" id="MF_03038">
    <property type="entry name" value="NUBP1"/>
    <property type="match status" value="1"/>
</dbReference>
<evidence type="ECO:0008006" key="11">
    <source>
        <dbReference type="Google" id="ProtNLM"/>
    </source>
</evidence>
<organism evidence="9 10">
    <name type="scientific">Macrostomum lignano</name>
    <dbReference type="NCBI Taxonomy" id="282301"/>
    <lineage>
        <taxon>Eukaryota</taxon>
        <taxon>Metazoa</taxon>
        <taxon>Spiralia</taxon>
        <taxon>Lophotrochozoa</taxon>
        <taxon>Platyhelminthes</taxon>
        <taxon>Rhabditophora</taxon>
        <taxon>Macrostomorpha</taxon>
        <taxon>Macrostomida</taxon>
        <taxon>Macrostomidae</taxon>
        <taxon>Macrostomum</taxon>
    </lineage>
</organism>
<dbReference type="PANTHER" id="PTHR23264">
    <property type="entry name" value="NUCLEOTIDE-BINDING PROTEIN NBP35 YEAST -RELATED"/>
    <property type="match status" value="1"/>
</dbReference>
<dbReference type="CDD" id="cd02037">
    <property type="entry name" value="Mrp_NBP35"/>
    <property type="match status" value="1"/>
</dbReference>
<keyword evidence="1" id="KW-0004">4Fe-4S</keyword>
<keyword evidence="4" id="KW-0547">Nucleotide-binding</keyword>
<proteinExistence type="inferred from homology"/>
<evidence type="ECO:0000256" key="4">
    <source>
        <dbReference type="ARBA" id="ARBA00022741"/>
    </source>
</evidence>
<keyword evidence="3" id="KW-0479">Metal-binding</keyword>
<dbReference type="SUPFAM" id="SSF52540">
    <property type="entry name" value="P-loop containing nucleoside triphosphate hydrolases"/>
    <property type="match status" value="1"/>
</dbReference>
<keyword evidence="2" id="KW-0963">Cytoplasm</keyword>